<keyword evidence="4" id="KW-1185">Reference proteome</keyword>
<dbReference type="SUPFAM" id="SSF81324">
    <property type="entry name" value="Voltage-gated potassium channels"/>
    <property type="match status" value="1"/>
</dbReference>
<dbReference type="EMBL" id="JADOUF010000001">
    <property type="protein sequence ID" value="MBG6135776.1"/>
    <property type="molecule type" value="Genomic_DNA"/>
</dbReference>
<gene>
    <name evidence="3" type="ORF">IW245_001970</name>
</gene>
<evidence type="ECO:0000256" key="1">
    <source>
        <dbReference type="SAM" id="Phobius"/>
    </source>
</evidence>
<sequence length="211" mass="21478">MRSLGSRYVLLGIIATYVLIILGPGEKASAPARLAILGVLLAISLRARKGNRDWAGVALGLGIVLCGATVLVGLSGSGRAAAVLSGAATMVLVAVMIVTIGQAVLASKAIDGVALRGVLSVYLLLALLFSAAHQVGGQFVEGYLNGVHGRPDSSTALYFSVITLTTIGYGDISPGCDIARAVAVTEALVGQLYLVSVVARVVSGYRPTGHH</sequence>
<feature type="transmembrane region" description="Helical" evidence="1">
    <location>
        <begin position="54"/>
        <end position="74"/>
    </location>
</feature>
<reference evidence="3" key="1">
    <citation type="submission" date="2020-11" db="EMBL/GenBank/DDBJ databases">
        <title>Sequencing the genomes of 1000 actinobacteria strains.</title>
        <authorList>
            <person name="Klenk H.-P."/>
        </authorList>
    </citation>
    <scope>NUCLEOTIDE SEQUENCE</scope>
    <source>
        <strain evidence="3">DSM 45356</strain>
    </source>
</reference>
<feature type="transmembrane region" description="Helical" evidence="1">
    <location>
        <begin position="30"/>
        <end position="47"/>
    </location>
</feature>
<keyword evidence="1" id="KW-1133">Transmembrane helix</keyword>
<dbReference type="InterPro" id="IPR013099">
    <property type="entry name" value="K_chnl_dom"/>
</dbReference>
<proteinExistence type="predicted"/>
<name>A0A8J7GDQ8_9ACTN</name>
<keyword evidence="1" id="KW-0472">Membrane</keyword>
<keyword evidence="1" id="KW-0812">Transmembrane</keyword>
<dbReference type="RefSeq" id="WP_197002840.1">
    <property type="nucleotide sequence ID" value="NZ_BONS01000002.1"/>
</dbReference>
<feature type="transmembrane region" description="Helical" evidence="1">
    <location>
        <begin position="7"/>
        <end position="24"/>
    </location>
</feature>
<organism evidence="3 4">
    <name type="scientific">Longispora fulva</name>
    <dbReference type="NCBI Taxonomy" id="619741"/>
    <lineage>
        <taxon>Bacteria</taxon>
        <taxon>Bacillati</taxon>
        <taxon>Actinomycetota</taxon>
        <taxon>Actinomycetes</taxon>
        <taxon>Micromonosporales</taxon>
        <taxon>Micromonosporaceae</taxon>
        <taxon>Longispora</taxon>
    </lineage>
</organism>
<protein>
    <recommendedName>
        <fullName evidence="2">Potassium channel domain-containing protein</fullName>
    </recommendedName>
</protein>
<feature type="transmembrane region" description="Helical" evidence="1">
    <location>
        <begin position="113"/>
        <end position="135"/>
    </location>
</feature>
<evidence type="ECO:0000313" key="3">
    <source>
        <dbReference type="EMBL" id="MBG6135776.1"/>
    </source>
</evidence>
<feature type="domain" description="Potassium channel" evidence="2">
    <location>
        <begin position="151"/>
        <end position="202"/>
    </location>
</feature>
<comment type="caution">
    <text evidence="3">The sequence shown here is derived from an EMBL/GenBank/DDBJ whole genome shotgun (WGS) entry which is preliminary data.</text>
</comment>
<feature type="transmembrane region" description="Helical" evidence="1">
    <location>
        <begin position="80"/>
        <end position="101"/>
    </location>
</feature>
<dbReference type="Proteomes" id="UP000622552">
    <property type="component" value="Unassembled WGS sequence"/>
</dbReference>
<accession>A0A8J7GDQ8</accession>
<evidence type="ECO:0000313" key="4">
    <source>
        <dbReference type="Proteomes" id="UP000622552"/>
    </source>
</evidence>
<evidence type="ECO:0000259" key="2">
    <source>
        <dbReference type="Pfam" id="PF07885"/>
    </source>
</evidence>
<dbReference type="Gene3D" id="1.10.287.70">
    <property type="match status" value="1"/>
</dbReference>
<dbReference type="Pfam" id="PF07885">
    <property type="entry name" value="Ion_trans_2"/>
    <property type="match status" value="1"/>
</dbReference>
<dbReference type="AlphaFoldDB" id="A0A8J7GDQ8"/>